<dbReference type="GeneID" id="27310707"/>
<feature type="compositionally biased region" description="Low complexity" evidence="2">
    <location>
        <begin position="524"/>
        <end position="545"/>
    </location>
</feature>
<accession>A0A0D1YZX8</accession>
<feature type="compositionally biased region" description="Polar residues" evidence="2">
    <location>
        <begin position="199"/>
        <end position="226"/>
    </location>
</feature>
<proteinExistence type="predicted"/>
<feature type="compositionally biased region" description="Polar residues" evidence="2">
    <location>
        <begin position="439"/>
        <end position="458"/>
    </location>
</feature>
<evidence type="ECO:0000256" key="1">
    <source>
        <dbReference type="SAM" id="Coils"/>
    </source>
</evidence>
<evidence type="ECO:0000313" key="4">
    <source>
        <dbReference type="Proteomes" id="UP000053259"/>
    </source>
</evidence>
<organism evidence="3 4">
    <name type="scientific">Verruconis gallopava</name>
    <dbReference type="NCBI Taxonomy" id="253628"/>
    <lineage>
        <taxon>Eukaryota</taxon>
        <taxon>Fungi</taxon>
        <taxon>Dikarya</taxon>
        <taxon>Ascomycota</taxon>
        <taxon>Pezizomycotina</taxon>
        <taxon>Dothideomycetes</taxon>
        <taxon>Pleosporomycetidae</taxon>
        <taxon>Venturiales</taxon>
        <taxon>Sympoventuriaceae</taxon>
        <taxon>Verruconis</taxon>
    </lineage>
</organism>
<feature type="compositionally biased region" description="Basic and acidic residues" evidence="2">
    <location>
        <begin position="247"/>
        <end position="262"/>
    </location>
</feature>
<evidence type="ECO:0000313" key="3">
    <source>
        <dbReference type="EMBL" id="KIW06262.1"/>
    </source>
</evidence>
<gene>
    <name evidence="3" type="ORF">PV09_02734</name>
</gene>
<feature type="compositionally biased region" description="Polar residues" evidence="2">
    <location>
        <begin position="419"/>
        <end position="429"/>
    </location>
</feature>
<keyword evidence="4" id="KW-1185">Reference proteome</keyword>
<dbReference type="InParanoid" id="A0A0D1YZX8"/>
<feature type="region of interest" description="Disordered" evidence="2">
    <location>
        <begin position="486"/>
        <end position="548"/>
    </location>
</feature>
<feature type="compositionally biased region" description="Basic and acidic residues" evidence="2">
    <location>
        <begin position="53"/>
        <end position="85"/>
    </location>
</feature>
<feature type="compositionally biased region" description="Polar residues" evidence="2">
    <location>
        <begin position="389"/>
        <end position="403"/>
    </location>
</feature>
<dbReference type="VEuPathDB" id="FungiDB:PV09_02734"/>
<dbReference type="RefSeq" id="XP_016216131.1">
    <property type="nucleotide sequence ID" value="XM_016355825.1"/>
</dbReference>
<feature type="compositionally biased region" description="Polar residues" evidence="2">
    <location>
        <begin position="507"/>
        <end position="518"/>
    </location>
</feature>
<feature type="region of interest" description="Disordered" evidence="2">
    <location>
        <begin position="1"/>
        <end position="458"/>
    </location>
</feature>
<dbReference type="Proteomes" id="UP000053259">
    <property type="component" value="Unassembled WGS sequence"/>
</dbReference>
<name>A0A0D1YZX8_9PEZI</name>
<feature type="compositionally biased region" description="Basic and acidic residues" evidence="2">
    <location>
        <begin position="141"/>
        <end position="161"/>
    </location>
</feature>
<reference evidence="3 4" key="1">
    <citation type="submission" date="2015-01" db="EMBL/GenBank/DDBJ databases">
        <title>The Genome Sequence of Ochroconis gallopava CBS43764.</title>
        <authorList>
            <consortium name="The Broad Institute Genomics Platform"/>
            <person name="Cuomo C."/>
            <person name="de Hoog S."/>
            <person name="Gorbushina A."/>
            <person name="Stielow B."/>
            <person name="Teixiera M."/>
            <person name="Abouelleil A."/>
            <person name="Chapman S.B."/>
            <person name="Priest M."/>
            <person name="Young S.K."/>
            <person name="Wortman J."/>
            <person name="Nusbaum C."/>
            <person name="Birren B."/>
        </authorList>
    </citation>
    <scope>NUCLEOTIDE SEQUENCE [LARGE SCALE GENOMIC DNA]</scope>
    <source>
        <strain evidence="3 4">CBS 43764</strain>
    </source>
</reference>
<dbReference type="AlphaFoldDB" id="A0A0D1YZX8"/>
<feature type="coiled-coil region" evidence="1">
    <location>
        <begin position="847"/>
        <end position="874"/>
    </location>
</feature>
<dbReference type="STRING" id="253628.A0A0D1YZX8"/>
<dbReference type="OrthoDB" id="5296at2759"/>
<dbReference type="HOGENOM" id="CLU_010037_0_0_1"/>
<protein>
    <submittedName>
        <fullName evidence="3">Uncharacterized protein</fullName>
    </submittedName>
</protein>
<evidence type="ECO:0000256" key="2">
    <source>
        <dbReference type="SAM" id="MobiDB-lite"/>
    </source>
</evidence>
<keyword evidence="1" id="KW-0175">Coiled coil</keyword>
<dbReference type="EMBL" id="KN847535">
    <property type="protein sequence ID" value="KIW06262.1"/>
    <property type="molecule type" value="Genomic_DNA"/>
</dbReference>
<sequence length="905" mass="102218">MDYSYDPVSRGAHGTKHDSFLSPSSHDVYGYSRSSRSSVRLDVPVAAMNRNKSVNERERRPYHYEPDHRSRSSIRREDTYPEFSRRSRSTRRTKSWPPPPSVEDEDESLAREHPRRSSPKPADDEVCMPGTIDQNPVLIDLENHERRFILVPQHDAKEETSQPKQQRPRSEQLPSLRIEVEEPDLFSRRQPSPYAFSKSPGSAGSKESANPLEPSSASPGSATTMSLKDENGKRYKNGNFSSDESELESRAADRFQERKPRLDVPLTGSTSSSSRRPEVKRFNSDCTSPTDSRSHPPTDGSGLCERAPRQPSSAPTSDDEMSSRVPGKSASLKPVDISTQIPLRQRIHAESLRGSKHSLYEASEQERGSRMNTPPGSPKIGERPLQSDYYGTSRSSRQKSYTAQGFEFNDFANDPPRSVSYSNSEQNSAYDYDRRPNSGVWTATPQSQNASFTRSSTLQNDASMSATVLPYPLDDPIVHMPNHEHFIETPTSPAMPNKPYLDAHNAGASNLTSQSTAKRPTFPSRSETTSSVSSASRDSDNANTSLTMPKSLPVCPRMEYSKAYDDWYTLKEDSSFDICPTCLEGIIRKTPFRSEFVPARRRGASVRTRCDFGSPWVRLAWLLTIKRQRKDLELIYALSAISSVDSPCPDTKEGNGPWYGLLSTDGQFIPGFAICSCDTKYIEACFPSLIGLFTRIPDSLSGRDANICSMRISSKRFPTYLDLLEDIDEEARFVPLESAKSLQRLIRVVGAEMPKKKCTRDSLLYEATWYYMPLLPEFTVCEECFDEVIWPSVKQGSQLADRFNKVLKPLPAGVAVEGASCQVYSTRMRRVWERAVKYGEKDGMIYLARKVRERKEVEDDLRRHQKEIARLLDRSKKLGGPTAATDKERLKRELENIEREWADWE</sequence>